<accession>A0AAT9J7C0</accession>
<proteinExistence type="predicted"/>
<evidence type="ECO:0000313" key="1">
    <source>
        <dbReference type="EMBL" id="DBA51938.1"/>
    </source>
</evidence>
<reference evidence="1" key="2">
    <citation type="submission" date="2024-03" db="EMBL/GenBank/DDBJ databases">
        <authorList>
            <person name="Ni Y."/>
            <person name="Xu T."/>
            <person name="Yan S."/>
            <person name="Chen L."/>
            <person name="Wang Y."/>
        </authorList>
    </citation>
    <scope>NUCLEOTIDE SEQUENCE</scope>
    <source>
        <strain evidence="1">NBD1</strain>
    </source>
</reference>
<protein>
    <submittedName>
        <fullName evidence="1">ORF22</fullName>
    </submittedName>
</protein>
<name>A0AAT9J7C0_9VIRU</name>
<dbReference type="EMBL" id="BK067787">
    <property type="protein sequence ID" value="DBA51938.1"/>
    <property type="molecule type" value="Genomic_DNA"/>
</dbReference>
<organism evidence="1">
    <name type="scientific">Nitrosopumilaceae spindle-shaped virus</name>
    <dbReference type="NCBI Taxonomy" id="3065433"/>
    <lineage>
        <taxon>Viruses</taxon>
    </lineage>
</organism>
<sequence>MNCSFCYNELTEKELKYGKSLLFSITCQKCYNKYLKEIKQ</sequence>
<reference evidence="1" key="1">
    <citation type="journal article" date="2024" name="Environ. Microbiol. Rep.">
        <title>Hiding in plain sight: The discovery of complete genomes of 11 hypothetical spindle-shaped viruses that putatively infect mesophilic ammonia-oxidizing archaea.</title>
        <authorList>
            <person name="Ni Y."/>
            <person name="Xu T."/>
            <person name="Yan S."/>
            <person name="Chen L."/>
            <person name="Wang Y."/>
        </authorList>
    </citation>
    <scope>NUCLEOTIDE SEQUENCE</scope>
    <source>
        <strain evidence="1">NBD1</strain>
    </source>
</reference>